<name>Q3LW17_BIGNA</name>
<dbReference type="InterPro" id="IPR013845">
    <property type="entry name" value="Ribosomal_eS4_central_region"/>
</dbReference>
<evidence type="ECO:0000313" key="9">
    <source>
        <dbReference type="EMBL" id="ABA27349.1"/>
    </source>
</evidence>
<evidence type="ECO:0000256" key="4">
    <source>
        <dbReference type="ARBA" id="ARBA00022980"/>
    </source>
</evidence>
<dbReference type="HAMAP" id="MF_00485">
    <property type="entry name" value="Ribosomal_eS4"/>
    <property type="match status" value="1"/>
</dbReference>
<dbReference type="Proteomes" id="UP000243425">
    <property type="component" value="Nucleomorph 3"/>
</dbReference>
<reference evidence="9 10" key="1">
    <citation type="journal article" date="2006" name="Proc. Natl. Acad. Sci. U.S.A.">
        <title>Complete nucleotide sequence of the chlorarachniophyte nucleomorph: nature's smallest nucleus.</title>
        <authorList>
            <person name="Gilson P.R."/>
            <person name="Su V."/>
            <person name="Slamovits C.H."/>
            <person name="Reith M.E."/>
            <person name="Keeling P.J."/>
            <person name="McFadden G.I."/>
        </authorList>
    </citation>
    <scope>NUCLEOTIDE SEQUENCE [LARGE SCALE GENOMIC DNA]</scope>
    <source>
        <strain evidence="10">CCMP621</strain>
    </source>
</reference>
<dbReference type="InterPro" id="IPR000876">
    <property type="entry name" value="Ribosomal_eS4"/>
</dbReference>
<dbReference type="PANTHER" id="PTHR11581:SF0">
    <property type="entry name" value="SMALL RIBOSOMAL SUBUNIT PROTEIN ES4"/>
    <property type="match status" value="1"/>
</dbReference>
<comment type="similarity">
    <text evidence="1 6">Belongs to the eukaryotic ribosomal protein eS4 family.</text>
</comment>
<evidence type="ECO:0000259" key="8">
    <source>
        <dbReference type="SMART" id="SM00739"/>
    </source>
</evidence>
<keyword evidence="2 6" id="KW-0699">rRNA-binding</keyword>
<dbReference type="InterPro" id="IPR014722">
    <property type="entry name" value="Rib_uL2_dom2"/>
</dbReference>
<dbReference type="SMART" id="SM00363">
    <property type="entry name" value="S4"/>
    <property type="match status" value="1"/>
</dbReference>
<organism evidence="9 10">
    <name type="scientific">Bigelowiella natans</name>
    <name type="common">Pedinomonas minutissima</name>
    <name type="synonym">Chlorarachnion sp. (strain CCMP621)</name>
    <dbReference type="NCBI Taxonomy" id="227086"/>
    <lineage>
        <taxon>Eukaryota</taxon>
        <taxon>Sar</taxon>
        <taxon>Rhizaria</taxon>
        <taxon>Cercozoa</taxon>
        <taxon>Chlorarachniophyceae</taxon>
        <taxon>Bigelowiella</taxon>
    </lineage>
</organism>
<dbReference type="PROSITE" id="PS50889">
    <property type="entry name" value="S4"/>
    <property type="match status" value="1"/>
</dbReference>
<evidence type="ECO:0000256" key="6">
    <source>
        <dbReference type="PIRNR" id="PIRNR002116"/>
    </source>
</evidence>
<keyword evidence="5 6" id="KW-0687">Ribonucleoprotein</keyword>
<dbReference type="GO" id="GO:0006412">
    <property type="term" value="P:translation"/>
    <property type="evidence" value="ECO:0007669"/>
    <property type="project" value="InterPro"/>
</dbReference>
<dbReference type="SMR" id="Q3LW17"/>
<evidence type="ECO:0000256" key="3">
    <source>
        <dbReference type="ARBA" id="ARBA00022884"/>
    </source>
</evidence>
<dbReference type="EMBL" id="DQ158858">
    <property type="protein sequence ID" value="ABA27349.1"/>
    <property type="molecule type" value="Genomic_DNA"/>
</dbReference>
<evidence type="ECO:0000256" key="2">
    <source>
        <dbReference type="ARBA" id="ARBA00022730"/>
    </source>
</evidence>
<geneLocation type="nucleomorph" evidence="9"/>
<keyword evidence="4 6" id="KW-0689">Ribosomal protein</keyword>
<dbReference type="InterPro" id="IPR005824">
    <property type="entry name" value="KOW"/>
</dbReference>
<evidence type="ECO:0000313" key="10">
    <source>
        <dbReference type="Proteomes" id="UP000243425"/>
    </source>
</evidence>
<dbReference type="GO" id="GO:0019843">
    <property type="term" value="F:rRNA binding"/>
    <property type="evidence" value="ECO:0007669"/>
    <property type="project" value="UniProtKB-UniRule"/>
</dbReference>
<dbReference type="SMART" id="SM00739">
    <property type="entry name" value="KOW"/>
    <property type="match status" value="1"/>
</dbReference>
<keyword evidence="3 6" id="KW-0694">RNA-binding</keyword>
<dbReference type="Gene3D" id="3.10.290.10">
    <property type="entry name" value="RNA-binding S4 domain"/>
    <property type="match status" value="1"/>
</dbReference>
<accession>Q3LW17</accession>
<feature type="domain" description="KOW" evidence="8">
    <location>
        <begin position="174"/>
        <end position="201"/>
    </location>
</feature>
<dbReference type="Pfam" id="PF00900">
    <property type="entry name" value="Ribosomal_S4e"/>
    <property type="match status" value="1"/>
</dbReference>
<dbReference type="GO" id="GO:0003735">
    <property type="term" value="F:structural constituent of ribosome"/>
    <property type="evidence" value="ECO:0007669"/>
    <property type="project" value="UniProtKB-UniRule"/>
</dbReference>
<sequence length="242" mass="27490">MAKGIKKHQKRISSNTMIKYKKKLGIFNTKISSGPHSKVKSVSLLNIIKKFFHLADNNQEAQKVVKTGFLYVNGKKCLSHKFPISLMDTISFPLANKHYRVLLSKAGKLTVYEINQNEKDLKICKVIKIINASSKNKIIITDDLRELKINYAKIKVEDSLLIKTINDEIVYALKFEVGSLCLITRGKHLGTIAVIKEIRKTKSLRKMIHLEKIDGKKLTKKCSDLLVIGESKTSILSLKHYI</sequence>
<evidence type="ECO:0000256" key="1">
    <source>
        <dbReference type="ARBA" id="ARBA00007500"/>
    </source>
</evidence>
<evidence type="ECO:0000256" key="5">
    <source>
        <dbReference type="ARBA" id="ARBA00023274"/>
    </source>
</evidence>
<protein>
    <recommendedName>
        <fullName evidence="6">40S ribosomal protein S4</fullName>
    </recommendedName>
</protein>
<dbReference type="AlphaFoldDB" id="Q3LW17"/>
<dbReference type="InterPro" id="IPR041982">
    <property type="entry name" value="Ribosomal_eS4_KOW"/>
</dbReference>
<dbReference type="GO" id="GO:0022627">
    <property type="term" value="C:cytosolic small ribosomal subunit"/>
    <property type="evidence" value="ECO:0007669"/>
    <property type="project" value="TreeGrafter"/>
</dbReference>
<dbReference type="Gene3D" id="2.30.30.30">
    <property type="match status" value="1"/>
</dbReference>
<gene>
    <name evidence="9" type="primary">rps4</name>
</gene>
<dbReference type="CDD" id="cd06087">
    <property type="entry name" value="KOW_RPS4"/>
    <property type="match status" value="1"/>
</dbReference>
<feature type="domain" description="RNA-binding S4" evidence="7">
    <location>
        <begin position="43"/>
        <end position="107"/>
    </location>
</feature>
<dbReference type="PIRSF" id="PIRSF002116">
    <property type="entry name" value="Ribosomal_S4"/>
    <property type="match status" value="1"/>
</dbReference>
<dbReference type="InterPro" id="IPR036986">
    <property type="entry name" value="S4_RNA-bd_sf"/>
</dbReference>
<proteinExistence type="inferred from homology"/>
<dbReference type="GeneID" id="5788291"/>
<keyword evidence="9" id="KW-0542">Nucleomorph</keyword>
<dbReference type="InterPro" id="IPR002942">
    <property type="entry name" value="S4_RNA-bd"/>
</dbReference>
<dbReference type="RefSeq" id="XP_001712961.1">
    <property type="nucleotide sequence ID" value="XM_001712909.1"/>
</dbReference>
<dbReference type="PANTHER" id="PTHR11581">
    <property type="entry name" value="30S/40S RIBOSOMAL PROTEIN S4"/>
    <property type="match status" value="1"/>
</dbReference>
<evidence type="ECO:0000259" key="7">
    <source>
        <dbReference type="SMART" id="SM00363"/>
    </source>
</evidence>